<dbReference type="InterPro" id="IPR004516">
    <property type="entry name" value="HisRS/HisZ"/>
</dbReference>
<accession>A0A174Q2N9</accession>
<dbReference type="RefSeq" id="WP_006875257.1">
    <property type="nucleotide sequence ID" value="NZ_CABIWA010000011.1"/>
</dbReference>
<sequence length="403" mass="45106">MRYYDKVTPDGTRDLLFGECVSRGEAVSRLTTMFRARGYRQVITPAIEFYDVFGSSAAHFPQENMYKLTDTRGRLMVIRPDCTIPIARLVATRLAASPMPLRLYYSENVYRVEHDLRGKRNEVFQTGVELIGSNALRSDLEIVELAASGLSDIGGERFRIELCHIGYFKALIDSLDAPGETKEQIRQCIEQKNYPALGDLLDPFGAARAALALRYLPRLFGGEEVFEKAYALFDENGARESLDYLRSIYDYLRQLGLEGSVIVDLGLVNQIEYYTGIIFRGYFDGIGEPVLSGGRYDNLISDFGAALPAVGFAVNADLASAVIEKQPPQTPDILVFSDEAHLPQAVNYIRSLTDNGLVVESSMFDDYDASADYARRRGIRQLHVVDDDIEVVDLVKMQREGRA</sequence>
<evidence type="ECO:0000313" key="12">
    <source>
        <dbReference type="EMBL" id="CUP64359.1"/>
    </source>
</evidence>
<dbReference type="GeneID" id="72465484"/>
<dbReference type="HAMAP" id="MF_00125">
    <property type="entry name" value="HisZ"/>
    <property type="match status" value="1"/>
</dbReference>
<dbReference type="GO" id="GO:0000105">
    <property type="term" value="P:L-histidine biosynthetic process"/>
    <property type="evidence" value="ECO:0007669"/>
    <property type="project" value="UniProtKB-UniRule"/>
</dbReference>
<dbReference type="InterPro" id="IPR045864">
    <property type="entry name" value="aa-tRNA-synth_II/BPL/LPL"/>
</dbReference>
<evidence type="ECO:0000259" key="11">
    <source>
        <dbReference type="PROSITE" id="PS50862"/>
    </source>
</evidence>
<comment type="function">
    <text evidence="8 9">Required for the first step of histidine biosynthesis. May allow the feedback regulation of ATP phosphoribosyltransferase activity by histidine.</text>
</comment>
<dbReference type="UniPathway" id="UPA00031">
    <property type="reaction ID" value="UER00006"/>
</dbReference>
<dbReference type="PROSITE" id="PS50862">
    <property type="entry name" value="AA_TRNA_LIGASE_II"/>
    <property type="match status" value="1"/>
</dbReference>
<name>A0A174Q2N9_9FIRM</name>
<evidence type="ECO:0000256" key="5">
    <source>
        <dbReference type="ARBA" id="ARBA00022490"/>
    </source>
</evidence>
<feature type="binding site" evidence="10">
    <location>
        <begin position="81"/>
        <end position="83"/>
    </location>
    <ligand>
        <name>L-histidine</name>
        <dbReference type="ChEBI" id="CHEBI:57595"/>
    </ligand>
</feature>
<dbReference type="NCBIfam" id="TIGR00443">
    <property type="entry name" value="hisZ_biosyn_reg"/>
    <property type="match status" value="1"/>
</dbReference>
<dbReference type="Pfam" id="PF13393">
    <property type="entry name" value="tRNA-synt_His"/>
    <property type="match status" value="1"/>
</dbReference>
<keyword evidence="6 9" id="KW-0028">Amino-acid biosynthesis</keyword>
<keyword evidence="7 9" id="KW-0368">Histidine biosynthesis</keyword>
<feature type="domain" description="Aminoacyl-transfer RNA synthetases class-II family profile" evidence="11">
    <location>
        <begin position="33"/>
        <end position="403"/>
    </location>
</feature>
<dbReference type="InterPro" id="IPR004517">
    <property type="entry name" value="HisZ"/>
</dbReference>
<dbReference type="Proteomes" id="UP000260828">
    <property type="component" value="Unassembled WGS sequence"/>
</dbReference>
<dbReference type="OrthoDB" id="9800814at2"/>
<dbReference type="PANTHER" id="PTHR43707:SF6">
    <property type="entry name" value="ATP PHOSPHORIBOSYLTRANSFERASE REGULATORY SUBUNIT"/>
    <property type="match status" value="1"/>
</dbReference>
<evidence type="ECO:0000256" key="6">
    <source>
        <dbReference type="ARBA" id="ARBA00022605"/>
    </source>
</evidence>
<dbReference type="GO" id="GO:0004821">
    <property type="term" value="F:histidine-tRNA ligase activity"/>
    <property type="evidence" value="ECO:0007669"/>
    <property type="project" value="TreeGrafter"/>
</dbReference>
<feature type="binding site" evidence="10">
    <location>
        <position position="129"/>
    </location>
    <ligand>
        <name>L-histidine</name>
        <dbReference type="ChEBI" id="CHEBI:57595"/>
    </ligand>
</feature>
<comment type="pathway">
    <text evidence="2 9">Amino-acid biosynthesis; L-histidine biosynthesis; L-histidine from 5-phospho-alpha-D-ribose 1-diphosphate: step 1/9.</text>
</comment>
<evidence type="ECO:0000256" key="8">
    <source>
        <dbReference type="ARBA" id="ARBA00025246"/>
    </source>
</evidence>
<evidence type="ECO:0000256" key="2">
    <source>
        <dbReference type="ARBA" id="ARBA00004667"/>
    </source>
</evidence>
<feature type="binding site" evidence="10">
    <location>
        <position position="111"/>
    </location>
    <ligand>
        <name>L-histidine</name>
        <dbReference type="ChEBI" id="CHEBI:57595"/>
    </ligand>
</feature>
<keyword evidence="12" id="KW-0328">Glycosyltransferase</keyword>
<dbReference type="InterPro" id="IPR041715">
    <property type="entry name" value="HisRS-like_core"/>
</dbReference>
<evidence type="ECO:0000256" key="3">
    <source>
        <dbReference type="ARBA" id="ARBA00005539"/>
    </source>
</evidence>
<gene>
    <name evidence="9 12" type="primary">hisZ</name>
    <name evidence="13" type="ORF">DXC40_01460</name>
    <name evidence="12" type="ORF">ERS852551_01458</name>
</gene>
<dbReference type="GO" id="GO:0006427">
    <property type="term" value="P:histidyl-tRNA aminoacylation"/>
    <property type="evidence" value="ECO:0007669"/>
    <property type="project" value="TreeGrafter"/>
</dbReference>
<dbReference type="GO" id="GO:0140096">
    <property type="term" value="F:catalytic activity, acting on a protein"/>
    <property type="evidence" value="ECO:0007669"/>
    <property type="project" value="UniProtKB-ARBA"/>
</dbReference>
<proteinExistence type="inferred from homology"/>
<dbReference type="GO" id="GO:0016757">
    <property type="term" value="F:glycosyltransferase activity"/>
    <property type="evidence" value="ECO:0007669"/>
    <property type="project" value="UniProtKB-KW"/>
</dbReference>
<dbReference type="EMBL" id="QVME01000001">
    <property type="protein sequence ID" value="RGE69762.1"/>
    <property type="molecule type" value="Genomic_DNA"/>
</dbReference>
<evidence type="ECO:0000256" key="1">
    <source>
        <dbReference type="ARBA" id="ARBA00004496"/>
    </source>
</evidence>
<comment type="similarity">
    <text evidence="3 9">Belongs to the class-II aminoacyl-tRNA synthetase family. HisZ subfamily.</text>
</comment>
<dbReference type="EMBL" id="CZBE01000008">
    <property type="protein sequence ID" value="CUP64359.1"/>
    <property type="molecule type" value="Genomic_DNA"/>
</dbReference>
<dbReference type="CDD" id="cd00773">
    <property type="entry name" value="HisRS-like_core"/>
    <property type="match status" value="1"/>
</dbReference>
<evidence type="ECO:0000256" key="4">
    <source>
        <dbReference type="ARBA" id="ARBA00020397"/>
    </source>
</evidence>
<dbReference type="Gene3D" id="3.30.930.10">
    <property type="entry name" value="Bira Bifunctional Protein, Domain 2"/>
    <property type="match status" value="1"/>
</dbReference>
<keyword evidence="12" id="KW-0808">Transferase</keyword>
<evidence type="ECO:0000256" key="7">
    <source>
        <dbReference type="ARBA" id="ARBA00023102"/>
    </source>
</evidence>
<feature type="binding site" evidence="10">
    <location>
        <position position="125"/>
    </location>
    <ligand>
        <name>L-histidine</name>
        <dbReference type="ChEBI" id="CHEBI:57595"/>
    </ligand>
</feature>
<dbReference type="PIRSF" id="PIRSF001549">
    <property type="entry name" value="His-tRNA_synth"/>
    <property type="match status" value="1"/>
</dbReference>
<keyword evidence="5 9" id="KW-0963">Cytoplasm</keyword>
<comment type="subunit">
    <text evidence="9">Heteromultimer composed of HisG and HisZ subunits.</text>
</comment>
<evidence type="ECO:0000313" key="13">
    <source>
        <dbReference type="EMBL" id="RGE69762.1"/>
    </source>
</evidence>
<dbReference type="InterPro" id="IPR006195">
    <property type="entry name" value="aa-tRNA-synth_II"/>
</dbReference>
<organism evidence="12 14">
    <name type="scientific">Anaerotruncus colihominis</name>
    <dbReference type="NCBI Taxonomy" id="169435"/>
    <lineage>
        <taxon>Bacteria</taxon>
        <taxon>Bacillati</taxon>
        <taxon>Bacillota</taxon>
        <taxon>Clostridia</taxon>
        <taxon>Eubacteriales</taxon>
        <taxon>Oscillospiraceae</taxon>
        <taxon>Anaerotruncus</taxon>
    </lineage>
</organism>
<evidence type="ECO:0000313" key="14">
    <source>
        <dbReference type="Proteomes" id="UP000095765"/>
    </source>
</evidence>
<protein>
    <recommendedName>
        <fullName evidence="4 9">ATP phosphoribosyltransferase regulatory subunit</fullName>
    </recommendedName>
</protein>
<dbReference type="SUPFAM" id="SSF55681">
    <property type="entry name" value="Class II aaRS and biotin synthetases"/>
    <property type="match status" value="1"/>
</dbReference>
<evidence type="ECO:0000256" key="10">
    <source>
        <dbReference type="PIRSR" id="PIRSR001549-1"/>
    </source>
</evidence>
<evidence type="ECO:0000256" key="9">
    <source>
        <dbReference type="HAMAP-Rule" id="MF_00125"/>
    </source>
</evidence>
<dbReference type="Proteomes" id="UP000095765">
    <property type="component" value="Unassembled WGS sequence"/>
</dbReference>
<evidence type="ECO:0000313" key="15">
    <source>
        <dbReference type="Proteomes" id="UP000260828"/>
    </source>
</evidence>
<dbReference type="PANTHER" id="PTHR43707">
    <property type="entry name" value="HISTIDYL-TRNA SYNTHETASE"/>
    <property type="match status" value="1"/>
</dbReference>
<feature type="binding site" evidence="10">
    <location>
        <begin position="273"/>
        <end position="274"/>
    </location>
    <ligand>
        <name>L-histidine</name>
        <dbReference type="ChEBI" id="CHEBI:57595"/>
    </ligand>
</feature>
<dbReference type="GO" id="GO:0005737">
    <property type="term" value="C:cytoplasm"/>
    <property type="evidence" value="ECO:0007669"/>
    <property type="project" value="UniProtKB-SubCell"/>
</dbReference>
<comment type="miscellaneous">
    <text evidence="9">This function is generally fulfilled by the C-terminal part of HisG, which is missing in some bacteria such as this one.</text>
</comment>
<dbReference type="AlphaFoldDB" id="A0A174Q2N9"/>
<reference evidence="12 14" key="1">
    <citation type="submission" date="2015-09" db="EMBL/GenBank/DDBJ databases">
        <authorList>
            <consortium name="Pathogen Informatics"/>
        </authorList>
    </citation>
    <scope>NUCLEOTIDE SEQUENCE [LARGE SCALE GENOMIC DNA]</scope>
    <source>
        <strain evidence="12 14">2789STDY5834939</strain>
    </source>
</reference>
<comment type="subcellular location">
    <subcellularLocation>
        <location evidence="1 9">Cytoplasm</location>
    </subcellularLocation>
</comment>
<reference evidence="13 15" key="2">
    <citation type="submission" date="2018-08" db="EMBL/GenBank/DDBJ databases">
        <title>A genome reference for cultivated species of the human gut microbiota.</title>
        <authorList>
            <person name="Zou Y."/>
            <person name="Xue W."/>
            <person name="Luo G."/>
        </authorList>
    </citation>
    <scope>NUCLEOTIDE SEQUENCE [LARGE SCALE GENOMIC DNA]</scope>
    <source>
        <strain evidence="13 15">TF05-12AC</strain>
    </source>
</reference>